<feature type="domain" description="Rod shape-determining protein MreC beta-barrel core" evidence="7">
    <location>
        <begin position="124"/>
        <end position="269"/>
    </location>
</feature>
<dbReference type="Pfam" id="PF04085">
    <property type="entry name" value="MreC"/>
    <property type="match status" value="1"/>
</dbReference>
<dbReference type="PANTHER" id="PTHR34138:SF1">
    <property type="entry name" value="CELL SHAPE-DETERMINING PROTEIN MREC"/>
    <property type="match status" value="1"/>
</dbReference>
<evidence type="ECO:0000256" key="1">
    <source>
        <dbReference type="ARBA" id="ARBA00009369"/>
    </source>
</evidence>
<organism evidence="8 9">
    <name type="scientific">Saccharophagus degradans</name>
    <dbReference type="NCBI Taxonomy" id="86304"/>
    <lineage>
        <taxon>Bacteria</taxon>
        <taxon>Pseudomonadati</taxon>
        <taxon>Pseudomonadota</taxon>
        <taxon>Gammaproteobacteria</taxon>
        <taxon>Cellvibrionales</taxon>
        <taxon>Cellvibrionaceae</taxon>
        <taxon>Saccharophagus</taxon>
    </lineage>
</organism>
<feature type="transmembrane region" description="Helical" evidence="6">
    <location>
        <begin position="12"/>
        <end position="31"/>
    </location>
</feature>
<dbReference type="GO" id="GO:0008360">
    <property type="term" value="P:regulation of cell shape"/>
    <property type="evidence" value="ECO:0007669"/>
    <property type="project" value="UniProtKB-KW"/>
</dbReference>
<dbReference type="PIRSF" id="PIRSF038471">
    <property type="entry name" value="MreC"/>
    <property type="match status" value="1"/>
</dbReference>
<dbReference type="InterPro" id="IPR042177">
    <property type="entry name" value="Cell/Rod_1"/>
</dbReference>
<dbReference type="NCBIfam" id="TIGR00219">
    <property type="entry name" value="mreC"/>
    <property type="match status" value="1"/>
</dbReference>
<reference evidence="8" key="1">
    <citation type="submission" date="2023-07" db="EMBL/GenBank/DDBJ databases">
        <title>Genome content predicts the carbon catabolic preferences of heterotrophic bacteria.</title>
        <authorList>
            <person name="Gralka M."/>
        </authorList>
    </citation>
    <scope>NUCLEOTIDE SEQUENCE</scope>
    <source>
        <strain evidence="8">I3M17_2</strain>
    </source>
</reference>
<dbReference type="RefSeq" id="WP_303491257.1">
    <property type="nucleotide sequence ID" value="NZ_JAUOPB010000002.1"/>
</dbReference>
<comment type="function">
    <text evidence="5">Involved in formation and maintenance of cell shape.</text>
</comment>
<keyword evidence="3 5" id="KW-0133">Cell shape</keyword>
<gene>
    <name evidence="8" type="primary">mreC</name>
    <name evidence="8" type="ORF">Q4521_03040</name>
</gene>
<evidence type="ECO:0000256" key="2">
    <source>
        <dbReference type="ARBA" id="ARBA00013855"/>
    </source>
</evidence>
<dbReference type="FunFam" id="2.40.10.350:FF:000002">
    <property type="entry name" value="Cell shape-determining protein MreC"/>
    <property type="match status" value="1"/>
</dbReference>
<accession>A0AAW7X1R5</accession>
<dbReference type="Proteomes" id="UP001169760">
    <property type="component" value="Unassembled WGS sequence"/>
</dbReference>
<dbReference type="InterPro" id="IPR042175">
    <property type="entry name" value="Cell/Rod_MreC_2"/>
</dbReference>
<dbReference type="Gene3D" id="2.40.10.350">
    <property type="entry name" value="Rod shape-determining protein MreC, domain 2"/>
    <property type="match status" value="1"/>
</dbReference>
<evidence type="ECO:0000256" key="4">
    <source>
        <dbReference type="ARBA" id="ARBA00032089"/>
    </source>
</evidence>
<evidence type="ECO:0000313" key="8">
    <source>
        <dbReference type="EMBL" id="MDO6421439.1"/>
    </source>
</evidence>
<keyword evidence="6" id="KW-0472">Membrane</keyword>
<evidence type="ECO:0000259" key="7">
    <source>
        <dbReference type="Pfam" id="PF04085"/>
    </source>
</evidence>
<proteinExistence type="inferred from homology"/>
<dbReference type="InterPro" id="IPR055342">
    <property type="entry name" value="MreC_beta-barrel_core"/>
</dbReference>
<dbReference type="AlphaFoldDB" id="A0AAW7X1R5"/>
<dbReference type="GO" id="GO:0005886">
    <property type="term" value="C:plasma membrane"/>
    <property type="evidence" value="ECO:0007669"/>
    <property type="project" value="TreeGrafter"/>
</dbReference>
<evidence type="ECO:0000256" key="6">
    <source>
        <dbReference type="SAM" id="Phobius"/>
    </source>
</evidence>
<sequence length="278" mass="30530">MKPLFSKGPSPIARLLVLSVLSLTVAGIFIYTDWFASLKNQATDVAAPFYWVSDIPAKVEDWADNRVMSRSRLQQENESLRTELLIHKRKLQQMASLAAENVRLRQLLNSAEMIEDRVIITELIGVSPDPLVHKVIVNRGSNHGVYIGQPLLDANGLMGQVVQVGALSSQVLLITDTTHALPVQINRTGVRLIAEGLGRLDELALRYVPNTTDIEVGDLLVSSGLGQRFPAGYPVAEVVEVQRDPGKAFATVMAKPKAELNRSRHVLLVFDMPPSEGL</sequence>
<comment type="caution">
    <text evidence="8">The sequence shown here is derived from an EMBL/GenBank/DDBJ whole genome shotgun (WGS) entry which is preliminary data.</text>
</comment>
<evidence type="ECO:0000256" key="5">
    <source>
        <dbReference type="PIRNR" id="PIRNR038471"/>
    </source>
</evidence>
<name>A0AAW7X1R5_9GAMM</name>
<keyword evidence="6" id="KW-1133">Transmembrane helix</keyword>
<comment type="similarity">
    <text evidence="1 5">Belongs to the MreC family.</text>
</comment>
<dbReference type="EMBL" id="JAUOPB010000002">
    <property type="protein sequence ID" value="MDO6421439.1"/>
    <property type="molecule type" value="Genomic_DNA"/>
</dbReference>
<evidence type="ECO:0000256" key="3">
    <source>
        <dbReference type="ARBA" id="ARBA00022960"/>
    </source>
</evidence>
<protein>
    <recommendedName>
        <fullName evidence="2 5">Cell shape-determining protein MreC</fullName>
    </recommendedName>
    <alternativeName>
        <fullName evidence="4 5">Cell shape protein MreC</fullName>
    </alternativeName>
</protein>
<keyword evidence="6" id="KW-0812">Transmembrane</keyword>
<dbReference type="PANTHER" id="PTHR34138">
    <property type="entry name" value="CELL SHAPE-DETERMINING PROTEIN MREC"/>
    <property type="match status" value="1"/>
</dbReference>
<dbReference type="Gene3D" id="2.40.10.340">
    <property type="entry name" value="Rod shape-determining protein MreC, domain 1"/>
    <property type="match status" value="1"/>
</dbReference>
<evidence type="ECO:0000313" key="9">
    <source>
        <dbReference type="Proteomes" id="UP001169760"/>
    </source>
</evidence>
<dbReference type="InterPro" id="IPR007221">
    <property type="entry name" value="MreC"/>
</dbReference>